<sequence length="93" mass="10605">YSLILKYICPHEMMNTYYIYTMNTTDCQFLATHCDSYEDFQAGKCPRNSSVVADIGFYGDTVTGLPKLSKFYIEVGKDPPYCQKNGDQPSFTN</sequence>
<dbReference type="EMBL" id="JAFNEN010002393">
    <property type="protein sequence ID" value="KAG8172777.1"/>
    <property type="molecule type" value="Genomic_DNA"/>
</dbReference>
<dbReference type="Gene3D" id="3.40.50.1820">
    <property type="entry name" value="alpha/beta hydrolase"/>
    <property type="match status" value="1"/>
</dbReference>
<accession>A0AAV6TLX4</accession>
<gene>
    <name evidence="1" type="ORF">JTE90_006001</name>
</gene>
<evidence type="ECO:0000313" key="1">
    <source>
        <dbReference type="EMBL" id="KAG8172777.1"/>
    </source>
</evidence>
<comment type="caution">
    <text evidence="1">The sequence shown here is derived from an EMBL/GenBank/DDBJ whole genome shotgun (WGS) entry which is preliminary data.</text>
</comment>
<organism evidence="1 2">
    <name type="scientific">Oedothorax gibbosus</name>
    <dbReference type="NCBI Taxonomy" id="931172"/>
    <lineage>
        <taxon>Eukaryota</taxon>
        <taxon>Metazoa</taxon>
        <taxon>Ecdysozoa</taxon>
        <taxon>Arthropoda</taxon>
        <taxon>Chelicerata</taxon>
        <taxon>Arachnida</taxon>
        <taxon>Araneae</taxon>
        <taxon>Araneomorphae</taxon>
        <taxon>Entelegynae</taxon>
        <taxon>Araneoidea</taxon>
        <taxon>Linyphiidae</taxon>
        <taxon>Erigoninae</taxon>
        <taxon>Oedothorax</taxon>
    </lineage>
</organism>
<reference evidence="1 2" key="1">
    <citation type="journal article" date="2022" name="Nat. Ecol. Evol.">
        <title>A masculinizing supergene underlies an exaggerated male reproductive morph in a spider.</title>
        <authorList>
            <person name="Hendrickx F."/>
            <person name="De Corte Z."/>
            <person name="Sonet G."/>
            <person name="Van Belleghem S.M."/>
            <person name="Kostlbacher S."/>
            <person name="Vangestel C."/>
        </authorList>
    </citation>
    <scope>NUCLEOTIDE SEQUENCE [LARGE SCALE GENOMIC DNA]</scope>
    <source>
        <strain evidence="1">W744_W776</strain>
    </source>
</reference>
<protein>
    <submittedName>
        <fullName evidence="1">Uncharacterized protein</fullName>
    </submittedName>
</protein>
<dbReference type="Proteomes" id="UP000827092">
    <property type="component" value="Unassembled WGS sequence"/>
</dbReference>
<dbReference type="InterPro" id="IPR029058">
    <property type="entry name" value="AB_hydrolase_fold"/>
</dbReference>
<dbReference type="SUPFAM" id="SSF53474">
    <property type="entry name" value="alpha/beta-Hydrolases"/>
    <property type="match status" value="1"/>
</dbReference>
<feature type="non-terminal residue" evidence="1">
    <location>
        <position position="1"/>
    </location>
</feature>
<dbReference type="AlphaFoldDB" id="A0AAV6TLX4"/>
<name>A0AAV6TLX4_9ARAC</name>
<keyword evidence="2" id="KW-1185">Reference proteome</keyword>
<evidence type="ECO:0000313" key="2">
    <source>
        <dbReference type="Proteomes" id="UP000827092"/>
    </source>
</evidence>
<proteinExistence type="predicted"/>